<dbReference type="AlphaFoldDB" id="A0A2G5DYI3"/>
<dbReference type="EMBL" id="KZ305031">
    <property type="protein sequence ID" value="PIA48570.1"/>
    <property type="molecule type" value="Genomic_DNA"/>
</dbReference>
<gene>
    <name evidence="1" type="ORF">AQUCO_01400868v1</name>
</gene>
<protein>
    <submittedName>
        <fullName evidence="1">Uncharacterized protein</fullName>
    </submittedName>
</protein>
<name>A0A2G5DYI3_AQUCA</name>
<keyword evidence="2" id="KW-1185">Reference proteome</keyword>
<dbReference type="Proteomes" id="UP000230069">
    <property type="component" value="Unassembled WGS sequence"/>
</dbReference>
<reference evidence="1 2" key="1">
    <citation type="submission" date="2017-09" db="EMBL/GenBank/DDBJ databases">
        <title>WGS assembly of Aquilegia coerulea Goldsmith.</title>
        <authorList>
            <person name="Hodges S."/>
            <person name="Kramer E."/>
            <person name="Nordborg M."/>
            <person name="Tomkins J."/>
            <person name="Borevitz J."/>
            <person name="Derieg N."/>
            <person name="Yan J."/>
            <person name="Mihaltcheva S."/>
            <person name="Hayes R.D."/>
            <person name="Rokhsar D."/>
        </authorList>
    </citation>
    <scope>NUCLEOTIDE SEQUENCE [LARGE SCALE GENOMIC DNA]</scope>
    <source>
        <strain evidence="2">cv. Goldsmith</strain>
    </source>
</reference>
<sequence length="68" mass="7474">MSLYMEKMQALSAGKKSSGLSGHKIECIFSKTYCSCSSSNKKDSYDTAPFFQARNPIEGSFCIVKTGF</sequence>
<proteinExistence type="predicted"/>
<dbReference type="InParanoid" id="A0A2G5DYI3"/>
<accession>A0A2G5DYI3</accession>
<evidence type="ECO:0000313" key="2">
    <source>
        <dbReference type="Proteomes" id="UP000230069"/>
    </source>
</evidence>
<evidence type="ECO:0000313" key="1">
    <source>
        <dbReference type="EMBL" id="PIA48570.1"/>
    </source>
</evidence>
<organism evidence="1 2">
    <name type="scientific">Aquilegia coerulea</name>
    <name type="common">Rocky mountain columbine</name>
    <dbReference type="NCBI Taxonomy" id="218851"/>
    <lineage>
        <taxon>Eukaryota</taxon>
        <taxon>Viridiplantae</taxon>
        <taxon>Streptophyta</taxon>
        <taxon>Embryophyta</taxon>
        <taxon>Tracheophyta</taxon>
        <taxon>Spermatophyta</taxon>
        <taxon>Magnoliopsida</taxon>
        <taxon>Ranunculales</taxon>
        <taxon>Ranunculaceae</taxon>
        <taxon>Thalictroideae</taxon>
        <taxon>Aquilegia</taxon>
    </lineage>
</organism>